<dbReference type="AlphaFoldDB" id="A0A1S0TIZ5"/>
<dbReference type="InParanoid" id="A0A1S0TIZ5"/>
<protein>
    <submittedName>
        <fullName evidence="1">Uncharacterized protein</fullName>
    </submittedName>
</protein>
<dbReference type="EMBL" id="JH712687">
    <property type="protein sequence ID" value="EFO14507.2"/>
    <property type="molecule type" value="Genomic_DNA"/>
</dbReference>
<accession>A0A1S0TIZ5</accession>
<dbReference type="GeneID" id="9951487"/>
<proteinExistence type="predicted"/>
<dbReference type="KEGG" id="loa:LOAG_14010"/>
<feature type="non-terminal residue" evidence="1">
    <location>
        <position position="61"/>
    </location>
</feature>
<dbReference type="RefSeq" id="XP_003149562.2">
    <property type="nucleotide sequence ID" value="XM_003149514.2"/>
</dbReference>
<organism evidence="1">
    <name type="scientific">Loa loa</name>
    <name type="common">Eye worm</name>
    <name type="synonym">Filaria loa</name>
    <dbReference type="NCBI Taxonomy" id="7209"/>
    <lineage>
        <taxon>Eukaryota</taxon>
        <taxon>Metazoa</taxon>
        <taxon>Ecdysozoa</taxon>
        <taxon>Nematoda</taxon>
        <taxon>Chromadorea</taxon>
        <taxon>Rhabditida</taxon>
        <taxon>Spirurina</taxon>
        <taxon>Spiruromorpha</taxon>
        <taxon>Filarioidea</taxon>
        <taxon>Onchocercidae</taxon>
        <taxon>Loa</taxon>
    </lineage>
</organism>
<evidence type="ECO:0000313" key="1">
    <source>
        <dbReference type="EMBL" id="EFO14507.2"/>
    </source>
</evidence>
<dbReference type="CTD" id="9951487"/>
<gene>
    <name evidence="1" type="ORF">LOAG_14010</name>
</gene>
<sequence>MLQASLSTLFFPLFFYINRYNLGLLQSKEEWNRWDTMIVYGDGAPLGLSIRASVAFPPTTS</sequence>
<reference evidence="1" key="1">
    <citation type="submission" date="2012-04" db="EMBL/GenBank/DDBJ databases">
        <title>The Genome Sequence of Loa loa.</title>
        <authorList>
            <consortium name="The Broad Institute Genome Sequencing Platform"/>
            <consortium name="Broad Institute Genome Sequencing Center for Infectious Disease"/>
            <person name="Nutman T.B."/>
            <person name="Fink D.L."/>
            <person name="Russ C."/>
            <person name="Young S."/>
            <person name="Zeng Q."/>
            <person name="Gargeya S."/>
            <person name="Alvarado L."/>
            <person name="Berlin A."/>
            <person name="Chapman S.B."/>
            <person name="Chen Z."/>
            <person name="Freedman E."/>
            <person name="Gellesch M."/>
            <person name="Goldberg J."/>
            <person name="Griggs A."/>
            <person name="Gujja S."/>
            <person name="Heilman E.R."/>
            <person name="Heiman D."/>
            <person name="Howarth C."/>
            <person name="Mehta T."/>
            <person name="Neiman D."/>
            <person name="Pearson M."/>
            <person name="Roberts A."/>
            <person name="Saif S."/>
            <person name="Shea T."/>
            <person name="Shenoy N."/>
            <person name="Sisk P."/>
            <person name="Stolte C."/>
            <person name="Sykes S."/>
            <person name="White J."/>
            <person name="Yandava C."/>
            <person name="Haas B."/>
            <person name="Henn M.R."/>
            <person name="Nusbaum C."/>
            <person name="Birren B."/>
        </authorList>
    </citation>
    <scope>NUCLEOTIDE SEQUENCE [LARGE SCALE GENOMIC DNA]</scope>
</reference>
<name>A0A1S0TIZ5_LOALO</name>